<keyword evidence="2" id="KW-1185">Reference proteome</keyword>
<protein>
    <submittedName>
        <fullName evidence="1">Uncharacterized protein</fullName>
    </submittedName>
</protein>
<dbReference type="EMBL" id="ABEU02000021">
    <property type="status" value="NOT_ANNOTATED_CDS"/>
    <property type="molecule type" value="Genomic_DNA"/>
</dbReference>
<dbReference type="AlphaFoldDB" id="A0A7I4C426"/>
<sequence>MCPLVLLLPMRECGRFQYSIGYVELVLICNLTGVVDRLPGSETPHIGHTLSHRAMANNTFVVKCVMAQMVELSLSSKKKQLFLLEKMAWKGNVPPVGAAWNHWNQKSHSEFFINR</sequence>
<evidence type="ECO:0000313" key="1">
    <source>
        <dbReference type="EnsemblPlants" id="Pp3c21_13169V3.5"/>
    </source>
</evidence>
<evidence type="ECO:0000313" key="2">
    <source>
        <dbReference type="Proteomes" id="UP000006727"/>
    </source>
</evidence>
<dbReference type="Gramene" id="Pp3c21_13169V3.5">
    <property type="protein sequence ID" value="Pp3c21_13169V3.5"/>
    <property type="gene ID" value="Pp3c21_13169"/>
</dbReference>
<accession>A0A7I4C426</accession>
<name>A0A7I4C426_PHYPA</name>
<reference evidence="1 2" key="1">
    <citation type="journal article" date="2008" name="Science">
        <title>The Physcomitrella genome reveals evolutionary insights into the conquest of land by plants.</title>
        <authorList>
            <person name="Rensing S."/>
            <person name="Lang D."/>
            <person name="Zimmer A."/>
            <person name="Terry A."/>
            <person name="Salamov A."/>
            <person name="Shapiro H."/>
            <person name="Nishiyama T."/>
            <person name="Perroud P.-F."/>
            <person name="Lindquist E."/>
            <person name="Kamisugi Y."/>
            <person name="Tanahashi T."/>
            <person name="Sakakibara K."/>
            <person name="Fujita T."/>
            <person name="Oishi K."/>
            <person name="Shin-I T."/>
            <person name="Kuroki Y."/>
            <person name="Toyoda A."/>
            <person name="Suzuki Y."/>
            <person name="Hashimoto A."/>
            <person name="Yamaguchi K."/>
            <person name="Sugano A."/>
            <person name="Kohara Y."/>
            <person name="Fujiyama A."/>
            <person name="Anterola A."/>
            <person name="Aoki S."/>
            <person name="Ashton N."/>
            <person name="Barbazuk W.B."/>
            <person name="Barker E."/>
            <person name="Bennetzen J."/>
            <person name="Bezanilla M."/>
            <person name="Blankenship R."/>
            <person name="Cho S.H."/>
            <person name="Dutcher S."/>
            <person name="Estelle M."/>
            <person name="Fawcett J.A."/>
            <person name="Gundlach H."/>
            <person name="Hanada K."/>
            <person name="Heyl A."/>
            <person name="Hicks K.A."/>
            <person name="Hugh J."/>
            <person name="Lohr M."/>
            <person name="Mayer K."/>
            <person name="Melkozernov A."/>
            <person name="Murata T."/>
            <person name="Nelson D."/>
            <person name="Pils B."/>
            <person name="Prigge M."/>
            <person name="Reiss B."/>
            <person name="Renner T."/>
            <person name="Rombauts S."/>
            <person name="Rushton P."/>
            <person name="Sanderfoot A."/>
            <person name="Schween G."/>
            <person name="Shiu S.-H."/>
            <person name="Stueber K."/>
            <person name="Theodoulou F.L."/>
            <person name="Tu H."/>
            <person name="Van de Peer Y."/>
            <person name="Verrier P.J."/>
            <person name="Waters E."/>
            <person name="Wood A."/>
            <person name="Yang L."/>
            <person name="Cove D."/>
            <person name="Cuming A."/>
            <person name="Hasebe M."/>
            <person name="Lucas S."/>
            <person name="Mishler D.B."/>
            <person name="Reski R."/>
            <person name="Grigoriev I."/>
            <person name="Quatrano R.S."/>
            <person name="Boore J.L."/>
        </authorList>
    </citation>
    <scope>NUCLEOTIDE SEQUENCE [LARGE SCALE GENOMIC DNA]</scope>
    <source>
        <strain evidence="1 2">cv. Gransden 2004</strain>
    </source>
</reference>
<dbReference type="Proteomes" id="UP000006727">
    <property type="component" value="Chromosome 21"/>
</dbReference>
<reference evidence="1" key="3">
    <citation type="submission" date="2020-12" db="UniProtKB">
        <authorList>
            <consortium name="EnsemblPlants"/>
        </authorList>
    </citation>
    <scope>IDENTIFICATION</scope>
</reference>
<proteinExistence type="predicted"/>
<organism evidence="1 2">
    <name type="scientific">Physcomitrium patens</name>
    <name type="common">Spreading-leaved earth moss</name>
    <name type="synonym">Physcomitrella patens</name>
    <dbReference type="NCBI Taxonomy" id="3218"/>
    <lineage>
        <taxon>Eukaryota</taxon>
        <taxon>Viridiplantae</taxon>
        <taxon>Streptophyta</taxon>
        <taxon>Embryophyta</taxon>
        <taxon>Bryophyta</taxon>
        <taxon>Bryophytina</taxon>
        <taxon>Bryopsida</taxon>
        <taxon>Funariidae</taxon>
        <taxon>Funariales</taxon>
        <taxon>Funariaceae</taxon>
        <taxon>Physcomitrium</taxon>
    </lineage>
</organism>
<reference evidence="1 2" key="2">
    <citation type="journal article" date="2018" name="Plant J.">
        <title>The Physcomitrella patens chromosome-scale assembly reveals moss genome structure and evolution.</title>
        <authorList>
            <person name="Lang D."/>
            <person name="Ullrich K.K."/>
            <person name="Murat F."/>
            <person name="Fuchs J."/>
            <person name="Jenkins J."/>
            <person name="Haas F.B."/>
            <person name="Piednoel M."/>
            <person name="Gundlach H."/>
            <person name="Van Bel M."/>
            <person name="Meyberg R."/>
            <person name="Vives C."/>
            <person name="Morata J."/>
            <person name="Symeonidi A."/>
            <person name="Hiss M."/>
            <person name="Muchero W."/>
            <person name="Kamisugi Y."/>
            <person name="Saleh O."/>
            <person name="Blanc G."/>
            <person name="Decker E.L."/>
            <person name="van Gessel N."/>
            <person name="Grimwood J."/>
            <person name="Hayes R.D."/>
            <person name="Graham S.W."/>
            <person name="Gunter L.E."/>
            <person name="McDaniel S.F."/>
            <person name="Hoernstein S.N.W."/>
            <person name="Larsson A."/>
            <person name="Li F.W."/>
            <person name="Perroud P.F."/>
            <person name="Phillips J."/>
            <person name="Ranjan P."/>
            <person name="Rokshar D.S."/>
            <person name="Rothfels C.J."/>
            <person name="Schneider L."/>
            <person name="Shu S."/>
            <person name="Stevenson D.W."/>
            <person name="Thummler F."/>
            <person name="Tillich M."/>
            <person name="Villarreal Aguilar J.C."/>
            <person name="Widiez T."/>
            <person name="Wong G.K."/>
            <person name="Wymore A."/>
            <person name="Zhang Y."/>
            <person name="Zimmer A.D."/>
            <person name="Quatrano R.S."/>
            <person name="Mayer K.F.X."/>
            <person name="Goodstein D."/>
            <person name="Casacuberta J.M."/>
            <person name="Vandepoele K."/>
            <person name="Reski R."/>
            <person name="Cuming A.C."/>
            <person name="Tuskan G.A."/>
            <person name="Maumus F."/>
            <person name="Salse J."/>
            <person name="Schmutz J."/>
            <person name="Rensing S.A."/>
        </authorList>
    </citation>
    <scope>NUCLEOTIDE SEQUENCE [LARGE SCALE GENOMIC DNA]</scope>
    <source>
        <strain evidence="1 2">cv. Gransden 2004</strain>
    </source>
</reference>
<dbReference type="EnsemblPlants" id="Pp3c21_13169V3.5">
    <property type="protein sequence ID" value="Pp3c21_13169V3.5"/>
    <property type="gene ID" value="Pp3c21_13169"/>
</dbReference>